<evidence type="ECO:0000256" key="1">
    <source>
        <dbReference type="ARBA" id="ARBA00001935"/>
    </source>
</evidence>
<keyword evidence="4 11" id="KW-0479">Metal-binding</keyword>
<comment type="subunit">
    <text evidence="3">Homodimer.</text>
</comment>
<evidence type="ECO:0000259" key="12">
    <source>
        <dbReference type="Pfam" id="PF01179"/>
    </source>
</evidence>
<keyword evidence="14" id="KW-1185">Reference proteome</keyword>
<feature type="domain" description="Copper amine oxidase catalytic" evidence="12">
    <location>
        <begin position="131"/>
        <end position="529"/>
    </location>
</feature>
<dbReference type="EMBL" id="MU003702">
    <property type="protein sequence ID" value="KAF2809240.1"/>
    <property type="molecule type" value="Genomic_DNA"/>
</dbReference>
<dbReference type="InterPro" id="IPR036460">
    <property type="entry name" value="Cu_amine_oxidase_C_sf"/>
</dbReference>
<evidence type="ECO:0000256" key="3">
    <source>
        <dbReference type="ARBA" id="ARBA00011738"/>
    </source>
</evidence>
<dbReference type="AlphaFoldDB" id="A0A6A6YKB8"/>
<dbReference type="RefSeq" id="XP_033576204.1">
    <property type="nucleotide sequence ID" value="XM_033717918.1"/>
</dbReference>
<accession>A0A6A6YKB8</accession>
<evidence type="ECO:0000256" key="5">
    <source>
        <dbReference type="ARBA" id="ARBA00022772"/>
    </source>
</evidence>
<reference evidence="15" key="2">
    <citation type="submission" date="2020-04" db="EMBL/GenBank/DDBJ databases">
        <authorList>
            <consortium name="NCBI Genome Project"/>
        </authorList>
    </citation>
    <scope>NUCLEOTIDE SEQUENCE</scope>
    <source>
        <strain evidence="15">CBS 304.34</strain>
    </source>
</reference>
<sequence>MGKILNDPQVLKAIKGLHLPDDAIVQADTWMYGTDRGSDVDTHKLMQALLYARAPHNHPDSNQYAFPLPFSPVFDLFLGKVIRIDDLATGGKEDGLAYHTAPKKPMEHCVPHEYHHDLHKDSPRSDLKILRVLQPDGPSFKVLDGNCVEWQKWRFRVGFNFREGMTIHDVRYAGRPVFYRLSVSEMTVPYGGDPFHRKQAFDIGDCGAGSVANNLALGCDCLGSIYYFSGHLNDDTGAPIPAPNVICMHEQDAGIGWKHTNHRTGNAAITRARVLVLQSIITVGNYEYIFAWHFMQNGNIELETRATGILSTHLIDAGKTSEWGNVVSPGVLAPNHQHLFSLRIDPMLDGPLNTVTQEESIPVPQSEDENPHGNAWRLVKTPFETSGYADANPLANRVFKVVNEGVTNHISGNPVGYKLIPQPCQLILAGANSVVRRRARFAEHHLWVTAYRDHELWAGGKWTNQSLDEVDGVRDYASRGDKVRNEDVVVWTTFGMTHNPRVEDFPVMPCEVSTLRLTPADFFEGNPALDVPRSVQEVNGSVLVRDPVVAGEVKVGDISKEDCCGEEKAKL</sequence>
<dbReference type="Gene3D" id="2.70.98.20">
    <property type="entry name" value="Copper amine oxidase, catalytic domain"/>
    <property type="match status" value="1"/>
</dbReference>
<evidence type="ECO:0000256" key="9">
    <source>
        <dbReference type="PIRSR" id="PIRSR600269-50"/>
    </source>
</evidence>
<keyword evidence="5 9" id="KW-0801">TPQ</keyword>
<dbReference type="GO" id="GO:0009308">
    <property type="term" value="P:amine metabolic process"/>
    <property type="evidence" value="ECO:0007669"/>
    <property type="project" value="UniProtKB-UniRule"/>
</dbReference>
<dbReference type="GO" id="GO:0008131">
    <property type="term" value="F:primary methylamine oxidase activity"/>
    <property type="evidence" value="ECO:0007669"/>
    <property type="project" value="InterPro"/>
</dbReference>
<organism evidence="13">
    <name type="scientific">Mytilinidion resinicola</name>
    <dbReference type="NCBI Taxonomy" id="574789"/>
    <lineage>
        <taxon>Eukaryota</taxon>
        <taxon>Fungi</taxon>
        <taxon>Dikarya</taxon>
        <taxon>Ascomycota</taxon>
        <taxon>Pezizomycotina</taxon>
        <taxon>Dothideomycetes</taxon>
        <taxon>Pleosporomycetidae</taxon>
        <taxon>Mytilinidiales</taxon>
        <taxon>Mytilinidiaceae</taxon>
        <taxon>Mytilinidion</taxon>
    </lineage>
</organism>
<evidence type="ECO:0000256" key="7">
    <source>
        <dbReference type="ARBA" id="ARBA00023008"/>
    </source>
</evidence>
<gene>
    <name evidence="13 15" type="ORF">BDZ99DRAFT_445262</name>
</gene>
<dbReference type="InterPro" id="IPR049948">
    <property type="entry name" value="Cu_Am_ox_TPQ-bd"/>
</dbReference>
<dbReference type="InterPro" id="IPR015798">
    <property type="entry name" value="Cu_amine_oxidase_C"/>
</dbReference>
<comment type="cofactor">
    <cofactor evidence="11">
        <name>Cu cation</name>
        <dbReference type="ChEBI" id="CHEBI:23378"/>
    </cofactor>
    <text evidence="11">Contains 1 topaquinone per subunit.</text>
</comment>
<evidence type="ECO:0000313" key="15">
    <source>
        <dbReference type="RefSeq" id="XP_033576204.1"/>
    </source>
</evidence>
<keyword evidence="8" id="KW-1015">Disulfide bond</keyword>
<name>A0A6A6YKB8_9PEZI</name>
<feature type="active site" description="Proton acceptor" evidence="9">
    <location>
        <position position="202"/>
    </location>
</feature>
<dbReference type="PANTHER" id="PTHR10638">
    <property type="entry name" value="COPPER AMINE OXIDASE"/>
    <property type="match status" value="1"/>
</dbReference>
<evidence type="ECO:0000256" key="2">
    <source>
        <dbReference type="ARBA" id="ARBA00007983"/>
    </source>
</evidence>
<evidence type="ECO:0000256" key="10">
    <source>
        <dbReference type="PIRSR" id="PIRSR600269-51"/>
    </source>
</evidence>
<evidence type="ECO:0000256" key="4">
    <source>
        <dbReference type="ARBA" id="ARBA00022723"/>
    </source>
</evidence>
<comment type="similarity">
    <text evidence="2 11">Belongs to the copper/topaquinone oxidase family.</text>
</comment>
<proteinExistence type="inferred from homology"/>
<evidence type="ECO:0000256" key="6">
    <source>
        <dbReference type="ARBA" id="ARBA00023002"/>
    </source>
</evidence>
<evidence type="ECO:0000313" key="14">
    <source>
        <dbReference type="Proteomes" id="UP000504636"/>
    </source>
</evidence>
<reference evidence="13 15" key="1">
    <citation type="journal article" date="2020" name="Stud. Mycol.">
        <title>101 Dothideomycetes genomes: a test case for predicting lifestyles and emergence of pathogens.</title>
        <authorList>
            <person name="Haridas S."/>
            <person name="Albert R."/>
            <person name="Binder M."/>
            <person name="Bloem J."/>
            <person name="Labutti K."/>
            <person name="Salamov A."/>
            <person name="Andreopoulos B."/>
            <person name="Baker S."/>
            <person name="Barry K."/>
            <person name="Bills G."/>
            <person name="Bluhm B."/>
            <person name="Cannon C."/>
            <person name="Castanera R."/>
            <person name="Culley D."/>
            <person name="Daum C."/>
            <person name="Ezra D."/>
            <person name="Gonzalez J."/>
            <person name="Henrissat B."/>
            <person name="Kuo A."/>
            <person name="Liang C."/>
            <person name="Lipzen A."/>
            <person name="Lutzoni F."/>
            <person name="Magnuson J."/>
            <person name="Mondo S."/>
            <person name="Nolan M."/>
            <person name="Ohm R."/>
            <person name="Pangilinan J."/>
            <person name="Park H.-J."/>
            <person name="Ramirez L."/>
            <person name="Alfaro M."/>
            <person name="Sun H."/>
            <person name="Tritt A."/>
            <person name="Yoshinaga Y."/>
            <person name="Zwiers L.-H."/>
            <person name="Turgeon B."/>
            <person name="Goodwin S."/>
            <person name="Spatafora J."/>
            <person name="Crous P."/>
            <person name="Grigoriev I."/>
        </authorList>
    </citation>
    <scope>NUCLEOTIDE SEQUENCE</scope>
    <source>
        <strain evidence="13 15">CBS 304.34</strain>
    </source>
</reference>
<evidence type="ECO:0000313" key="13">
    <source>
        <dbReference type="EMBL" id="KAF2809240.1"/>
    </source>
</evidence>
<dbReference type="OrthoDB" id="5379943at2759"/>
<evidence type="ECO:0000256" key="11">
    <source>
        <dbReference type="RuleBase" id="RU000672"/>
    </source>
</evidence>
<keyword evidence="7 11" id="KW-0186">Copper</keyword>
<dbReference type="InterPro" id="IPR016182">
    <property type="entry name" value="Cu_amine_oxidase_N-reg"/>
</dbReference>
<dbReference type="EC" id="1.4.3.-" evidence="11"/>
<dbReference type="InterPro" id="IPR000269">
    <property type="entry name" value="Cu_amine_oxidase"/>
</dbReference>
<evidence type="ECO:0000256" key="8">
    <source>
        <dbReference type="ARBA" id="ARBA00023157"/>
    </source>
</evidence>
<comment type="cofactor">
    <cofactor evidence="1">
        <name>Cu cation</name>
        <dbReference type="ChEBI" id="CHEBI:23378"/>
    </cofactor>
</comment>
<feature type="active site" description="Schiff-base intermediate with substrate; via topaquinone" evidence="9">
    <location>
        <position position="286"/>
    </location>
</feature>
<dbReference type="Pfam" id="PF01179">
    <property type="entry name" value="Cu_amine_oxid"/>
    <property type="match status" value="1"/>
</dbReference>
<dbReference type="GeneID" id="54458811"/>
<dbReference type="PANTHER" id="PTHR10638:SF91">
    <property type="entry name" value="AMINE OXIDASE"/>
    <property type="match status" value="1"/>
</dbReference>
<dbReference type="Proteomes" id="UP000504636">
    <property type="component" value="Unplaced"/>
</dbReference>
<dbReference type="PROSITE" id="PS01164">
    <property type="entry name" value="COPPER_AMINE_OXID_1"/>
    <property type="match status" value="1"/>
</dbReference>
<comment type="PTM">
    <text evidence="10 11">Topaquinone (TPQ) is generated by copper-dependent autoxidation of a specific tyrosyl residue.</text>
</comment>
<dbReference type="GO" id="GO:0005507">
    <property type="term" value="F:copper ion binding"/>
    <property type="evidence" value="ECO:0007669"/>
    <property type="project" value="InterPro"/>
</dbReference>
<dbReference type="SUPFAM" id="SSF49998">
    <property type="entry name" value="Amine oxidase catalytic domain"/>
    <property type="match status" value="1"/>
</dbReference>
<dbReference type="FunFam" id="2.70.98.20:FF:000001">
    <property type="entry name" value="Amine oxidase"/>
    <property type="match status" value="1"/>
</dbReference>
<dbReference type="Gene3D" id="3.10.450.40">
    <property type="match status" value="1"/>
</dbReference>
<dbReference type="GO" id="GO:0048038">
    <property type="term" value="F:quinone binding"/>
    <property type="evidence" value="ECO:0007669"/>
    <property type="project" value="InterPro"/>
</dbReference>
<feature type="modified residue" description="2',4',5'-topaquinone" evidence="10">
    <location>
        <position position="286"/>
    </location>
</feature>
<dbReference type="SUPFAM" id="SSF54416">
    <property type="entry name" value="Amine oxidase N-terminal region"/>
    <property type="match status" value="1"/>
</dbReference>
<reference evidence="15" key="3">
    <citation type="submission" date="2025-04" db="UniProtKB">
        <authorList>
            <consortium name="RefSeq"/>
        </authorList>
    </citation>
    <scope>IDENTIFICATION</scope>
    <source>
        <strain evidence="15">CBS 304.34</strain>
    </source>
</reference>
<keyword evidence="6 11" id="KW-0560">Oxidoreductase</keyword>
<protein>
    <recommendedName>
        <fullName evidence="11">Amine oxidase</fullName>
        <ecNumber evidence="11">1.4.3.-</ecNumber>
    </recommendedName>
</protein>